<keyword evidence="1" id="KW-1133">Transmembrane helix</keyword>
<dbReference type="EMBL" id="JARIHO010000033">
    <property type="protein sequence ID" value="KAJ7334013.1"/>
    <property type="molecule type" value="Genomic_DNA"/>
</dbReference>
<keyword evidence="1" id="KW-0472">Membrane</keyword>
<protein>
    <submittedName>
        <fullName evidence="2">Uncharacterized protein</fullName>
    </submittedName>
</protein>
<accession>A0AAD6ZQ48</accession>
<feature type="transmembrane region" description="Helical" evidence="1">
    <location>
        <begin position="43"/>
        <end position="64"/>
    </location>
</feature>
<keyword evidence="3" id="KW-1185">Reference proteome</keyword>
<sequence>MRTILRTNTSSLFLYFGYLIVYAWTVQPACLADKIEIAMCGNVFALMSFCTVKVVLCCTCGLPVKAVNSGHLTQALVQLGIQPSSSANEGGLASTPRRIPKIFRQTMPVLCLRHAIQRPSNHH</sequence>
<keyword evidence="1" id="KW-0812">Transmembrane</keyword>
<dbReference type="AlphaFoldDB" id="A0AAD6ZQ48"/>
<organism evidence="2 3">
    <name type="scientific">Mycena albidolilacea</name>
    <dbReference type="NCBI Taxonomy" id="1033008"/>
    <lineage>
        <taxon>Eukaryota</taxon>
        <taxon>Fungi</taxon>
        <taxon>Dikarya</taxon>
        <taxon>Basidiomycota</taxon>
        <taxon>Agaricomycotina</taxon>
        <taxon>Agaricomycetes</taxon>
        <taxon>Agaricomycetidae</taxon>
        <taxon>Agaricales</taxon>
        <taxon>Marasmiineae</taxon>
        <taxon>Mycenaceae</taxon>
        <taxon>Mycena</taxon>
    </lineage>
</organism>
<evidence type="ECO:0000313" key="3">
    <source>
        <dbReference type="Proteomes" id="UP001218218"/>
    </source>
</evidence>
<evidence type="ECO:0000256" key="1">
    <source>
        <dbReference type="SAM" id="Phobius"/>
    </source>
</evidence>
<comment type="caution">
    <text evidence="2">The sequence shown here is derived from an EMBL/GenBank/DDBJ whole genome shotgun (WGS) entry which is preliminary data.</text>
</comment>
<reference evidence="2" key="1">
    <citation type="submission" date="2023-03" db="EMBL/GenBank/DDBJ databases">
        <title>Massive genome expansion in bonnet fungi (Mycena s.s.) driven by repeated elements and novel gene families across ecological guilds.</title>
        <authorList>
            <consortium name="Lawrence Berkeley National Laboratory"/>
            <person name="Harder C.B."/>
            <person name="Miyauchi S."/>
            <person name="Viragh M."/>
            <person name="Kuo A."/>
            <person name="Thoen E."/>
            <person name="Andreopoulos B."/>
            <person name="Lu D."/>
            <person name="Skrede I."/>
            <person name="Drula E."/>
            <person name="Henrissat B."/>
            <person name="Morin E."/>
            <person name="Kohler A."/>
            <person name="Barry K."/>
            <person name="LaButti K."/>
            <person name="Morin E."/>
            <person name="Salamov A."/>
            <person name="Lipzen A."/>
            <person name="Mereny Z."/>
            <person name="Hegedus B."/>
            <person name="Baldrian P."/>
            <person name="Stursova M."/>
            <person name="Weitz H."/>
            <person name="Taylor A."/>
            <person name="Grigoriev I.V."/>
            <person name="Nagy L.G."/>
            <person name="Martin F."/>
            <person name="Kauserud H."/>
        </authorList>
    </citation>
    <scope>NUCLEOTIDE SEQUENCE</scope>
    <source>
        <strain evidence="2">CBHHK002</strain>
    </source>
</reference>
<evidence type="ECO:0000313" key="2">
    <source>
        <dbReference type="EMBL" id="KAJ7334013.1"/>
    </source>
</evidence>
<proteinExistence type="predicted"/>
<dbReference type="Proteomes" id="UP001218218">
    <property type="component" value="Unassembled WGS sequence"/>
</dbReference>
<name>A0AAD6ZQ48_9AGAR</name>
<feature type="transmembrane region" description="Helical" evidence="1">
    <location>
        <begin position="12"/>
        <end position="31"/>
    </location>
</feature>
<gene>
    <name evidence="2" type="ORF">DFH08DRAFT_879919</name>
</gene>